<gene>
    <name evidence="9" type="ORF">NTG6680_1366</name>
</gene>
<dbReference type="Pfam" id="PF18331">
    <property type="entry name" value="PKHD_C"/>
    <property type="match status" value="1"/>
</dbReference>
<comment type="cofactor">
    <cofactor evidence="1 7">
        <name>L-ascorbate</name>
        <dbReference type="ChEBI" id="CHEBI:38290"/>
    </cofactor>
</comment>
<dbReference type="NCBIfam" id="NF003975">
    <property type="entry name" value="PRK05467.1-4"/>
    <property type="match status" value="1"/>
</dbReference>
<keyword evidence="4 7" id="KW-0223">Dioxygenase</keyword>
<dbReference type="Gene3D" id="2.60.120.620">
    <property type="entry name" value="q2cbj1_9rhob like domain"/>
    <property type="match status" value="1"/>
</dbReference>
<dbReference type="InterPro" id="IPR005123">
    <property type="entry name" value="Oxoglu/Fe-dep_dioxygenase_dom"/>
</dbReference>
<dbReference type="Gene3D" id="4.10.860.20">
    <property type="entry name" value="Rabenosyn, Rab binding domain"/>
    <property type="match status" value="1"/>
</dbReference>
<proteinExistence type="inferred from homology"/>
<dbReference type="InterPro" id="IPR041097">
    <property type="entry name" value="PKHD_C"/>
</dbReference>
<protein>
    <submittedName>
        <fullName evidence="9">PKHD-type hydroxylase Bxeno_B2756</fullName>
        <ecNumber evidence="9">1.14.11.-</ecNumber>
    </submittedName>
</protein>
<keyword evidence="5 7" id="KW-0560">Oxidoreductase</keyword>
<keyword evidence="6 7" id="KW-0408">Iron</keyword>
<feature type="binding site" evidence="7">
    <location>
        <position position="171"/>
    </location>
    <ligand>
        <name>2-oxoglutarate</name>
        <dbReference type="ChEBI" id="CHEBI:16810"/>
    </ligand>
</feature>
<dbReference type="PROSITE" id="PS51471">
    <property type="entry name" value="FE2OG_OXY"/>
    <property type="match status" value="1"/>
</dbReference>
<dbReference type="HAMAP" id="MF_00657">
    <property type="entry name" value="Hydroxyl_YbiX"/>
    <property type="match status" value="1"/>
</dbReference>
<evidence type="ECO:0000259" key="8">
    <source>
        <dbReference type="PROSITE" id="PS51471"/>
    </source>
</evidence>
<dbReference type="RefSeq" id="WP_239796523.1">
    <property type="nucleotide sequence ID" value="NZ_OU912926.1"/>
</dbReference>
<dbReference type="NCBIfam" id="NF003974">
    <property type="entry name" value="PRK05467.1-3"/>
    <property type="match status" value="1"/>
</dbReference>
<name>A0ABN8AIP2_9PROT</name>
<evidence type="ECO:0000256" key="6">
    <source>
        <dbReference type="ARBA" id="ARBA00023004"/>
    </source>
</evidence>
<dbReference type="InterPro" id="IPR044862">
    <property type="entry name" value="Pro_4_hyd_alph_FE2OG_OXY"/>
</dbReference>
<dbReference type="EC" id="1.14.11.-" evidence="9"/>
<feature type="binding site" evidence="7">
    <location>
        <position position="100"/>
    </location>
    <ligand>
        <name>Fe cation</name>
        <dbReference type="ChEBI" id="CHEBI:24875"/>
    </ligand>
</feature>
<dbReference type="InterPro" id="IPR023550">
    <property type="entry name" value="PKHD_hydroxylase"/>
</dbReference>
<feature type="binding site" evidence="7">
    <location>
        <position position="98"/>
    </location>
    <ligand>
        <name>Fe cation</name>
        <dbReference type="ChEBI" id="CHEBI:24875"/>
    </ligand>
</feature>
<evidence type="ECO:0000256" key="7">
    <source>
        <dbReference type="HAMAP-Rule" id="MF_00657"/>
    </source>
</evidence>
<evidence type="ECO:0000256" key="2">
    <source>
        <dbReference type="ARBA" id="ARBA00022723"/>
    </source>
</evidence>
<dbReference type="PANTHER" id="PTHR41536:SF1">
    <property type="entry name" value="PKHD-TYPE HYDROXYLASE YBIX"/>
    <property type="match status" value="1"/>
</dbReference>
<organism evidence="9 10">
    <name type="scientific">Candidatus Nitrotoga arctica</name>
    <dbReference type="NCBI Taxonomy" id="453162"/>
    <lineage>
        <taxon>Bacteria</taxon>
        <taxon>Pseudomonadati</taxon>
        <taxon>Pseudomonadota</taxon>
        <taxon>Betaproteobacteria</taxon>
        <taxon>Nitrosomonadales</taxon>
        <taxon>Gallionellaceae</taxon>
        <taxon>Candidatus Nitrotoga</taxon>
    </lineage>
</organism>
<evidence type="ECO:0000256" key="1">
    <source>
        <dbReference type="ARBA" id="ARBA00001961"/>
    </source>
</evidence>
<keyword evidence="10" id="KW-1185">Reference proteome</keyword>
<dbReference type="GO" id="GO:0016491">
    <property type="term" value="F:oxidoreductase activity"/>
    <property type="evidence" value="ECO:0007669"/>
    <property type="project" value="UniProtKB-KW"/>
</dbReference>
<sequence>MLVQIPEVLSVEQVRFVREKLDTAGEAWVDGRATAGHQGAPVKRNLQIAENTPIAYELGDLILAELERNPLFISSTLPNRVYPPMFNRYESGMYFGSHVDGGMRLIPGTGEKIRTDVSATLFLSAPDEYDGGELQIEDTYGMHNAKFAAGDLLIYPATSLHRVTPITRGVRTACFFWVQSLIADDGQRTLLFDLDTAIQRLNTANADETARIHLTGCYHNLIRMWGAP</sequence>
<dbReference type="Pfam" id="PF13640">
    <property type="entry name" value="2OG-FeII_Oxy_3"/>
    <property type="match status" value="1"/>
</dbReference>
<dbReference type="PANTHER" id="PTHR41536">
    <property type="entry name" value="PKHD-TYPE HYDROXYLASE YBIX"/>
    <property type="match status" value="1"/>
</dbReference>
<reference evidence="9 10" key="1">
    <citation type="submission" date="2021-10" db="EMBL/GenBank/DDBJ databases">
        <authorList>
            <person name="Koch H."/>
        </authorList>
    </citation>
    <scope>NUCLEOTIDE SEQUENCE [LARGE SCALE GENOMIC DNA]</scope>
    <source>
        <strain evidence="9">6680</strain>
    </source>
</reference>
<comment type="cofactor">
    <cofactor evidence="7">
        <name>Fe(2+)</name>
        <dbReference type="ChEBI" id="CHEBI:29033"/>
    </cofactor>
    <text evidence="7">Binds 1 Fe(2+) ion per subunit.</text>
</comment>
<evidence type="ECO:0000313" key="9">
    <source>
        <dbReference type="EMBL" id="CAG9932619.1"/>
    </source>
</evidence>
<feature type="domain" description="Fe2OG dioxygenase" evidence="8">
    <location>
        <begin position="80"/>
        <end position="180"/>
    </location>
</feature>
<dbReference type="SMART" id="SM00702">
    <property type="entry name" value="P4Hc"/>
    <property type="match status" value="1"/>
</dbReference>
<evidence type="ECO:0000256" key="4">
    <source>
        <dbReference type="ARBA" id="ARBA00022964"/>
    </source>
</evidence>
<keyword evidence="2 7" id="KW-0479">Metal-binding</keyword>
<feature type="binding site" evidence="7">
    <location>
        <position position="161"/>
    </location>
    <ligand>
        <name>Fe cation</name>
        <dbReference type="ChEBI" id="CHEBI:24875"/>
    </ligand>
</feature>
<dbReference type="SUPFAM" id="SSF51197">
    <property type="entry name" value="Clavaminate synthase-like"/>
    <property type="match status" value="1"/>
</dbReference>
<keyword evidence="3 7" id="KW-0847">Vitamin C</keyword>
<dbReference type="InterPro" id="IPR006620">
    <property type="entry name" value="Pro_4_hyd_alph"/>
</dbReference>
<evidence type="ECO:0000256" key="5">
    <source>
        <dbReference type="ARBA" id="ARBA00023002"/>
    </source>
</evidence>
<evidence type="ECO:0000313" key="10">
    <source>
        <dbReference type="Proteomes" id="UP000839052"/>
    </source>
</evidence>
<accession>A0ABN8AIP2</accession>
<evidence type="ECO:0000256" key="3">
    <source>
        <dbReference type="ARBA" id="ARBA00022896"/>
    </source>
</evidence>
<dbReference type="Proteomes" id="UP000839052">
    <property type="component" value="Chromosome"/>
</dbReference>
<dbReference type="EMBL" id="OU912926">
    <property type="protein sequence ID" value="CAG9932619.1"/>
    <property type="molecule type" value="Genomic_DNA"/>
</dbReference>